<comment type="subcellular location">
    <subcellularLocation>
        <location evidence="1">Nucleus</location>
    </subcellularLocation>
</comment>
<feature type="domain" description="TF-B3" evidence="7">
    <location>
        <begin position="1"/>
        <end position="91"/>
    </location>
</feature>
<dbReference type="PROSITE" id="PS50863">
    <property type="entry name" value="B3"/>
    <property type="match status" value="1"/>
</dbReference>
<accession>A0A5A7PW91</accession>
<dbReference type="GO" id="GO:0003677">
    <property type="term" value="F:DNA binding"/>
    <property type="evidence" value="ECO:0007669"/>
    <property type="project" value="UniProtKB-KW"/>
</dbReference>
<comment type="caution">
    <text evidence="8">The sequence shown here is derived from an EMBL/GenBank/DDBJ whole genome shotgun (WGS) entry which is preliminary data.</text>
</comment>
<dbReference type="AlphaFoldDB" id="A0A5A7PW91"/>
<dbReference type="EMBL" id="BKCP01005294">
    <property type="protein sequence ID" value="GER37139.1"/>
    <property type="molecule type" value="Genomic_DNA"/>
</dbReference>
<evidence type="ECO:0000256" key="4">
    <source>
        <dbReference type="ARBA" id="ARBA00023163"/>
    </source>
</evidence>
<evidence type="ECO:0000313" key="9">
    <source>
        <dbReference type="Proteomes" id="UP000325081"/>
    </source>
</evidence>
<keyword evidence="4" id="KW-0804">Transcription</keyword>
<feature type="region of interest" description="Disordered" evidence="6">
    <location>
        <begin position="232"/>
        <end position="255"/>
    </location>
</feature>
<feature type="non-terminal residue" evidence="8">
    <location>
        <position position="1"/>
    </location>
</feature>
<dbReference type="SUPFAM" id="SSF101936">
    <property type="entry name" value="DNA-binding pseudobarrel domain"/>
    <property type="match status" value="1"/>
</dbReference>
<evidence type="ECO:0000256" key="5">
    <source>
        <dbReference type="ARBA" id="ARBA00023242"/>
    </source>
</evidence>
<protein>
    <submittedName>
        <fullName evidence="8">B3 domain-containing protein</fullName>
    </submittedName>
</protein>
<keyword evidence="2" id="KW-0805">Transcription regulation</keyword>
<sequence>TSSIRENEHRYVCKLPDSLNHQYSHRTPVECTLTTREGRRYIVTLRGNRFRVFFDEGWRDFVHGEDIMVDNCLWFDRTSFTDFIVTMHGEDQVERDLRYRYTLEIKKRHVERARLSIPINFWRDYILTDPTDTFRAILEFERCTYELQIVQGHGNILMQNWDAEDFVDATQMVEGDTWQFTLTPYFCVRFESKRCRRGRKWIGGLKHEGSFLWDDDSNWYFSSRGSAQTYCNTQSNAEGSSHTTRGSNFSTTSHAPTNNDSQSVFIIATADIVRKHFHYIREGFSNKWLPAAEDSFCSILLHYIQSEGLNYEFDIYMAFDRIHRSCLGEIGHNLTLAECYTTFMVLKERYRTFKYFLDYPLGVFDIHAKTVCLDEDDREEAFELLWETLKIIFEPLDLDPYPGETRARDERNHRKLDQVVRDYWAEEKRMAAQRRRRGTIYIGDCTGI</sequence>
<dbReference type="GO" id="GO:0005634">
    <property type="term" value="C:nucleus"/>
    <property type="evidence" value="ECO:0007669"/>
    <property type="project" value="UniProtKB-SubCell"/>
</dbReference>
<dbReference type="OrthoDB" id="1864528at2759"/>
<evidence type="ECO:0000256" key="3">
    <source>
        <dbReference type="ARBA" id="ARBA00023125"/>
    </source>
</evidence>
<organism evidence="8 9">
    <name type="scientific">Striga asiatica</name>
    <name type="common">Asiatic witchweed</name>
    <name type="synonym">Buchnera asiatica</name>
    <dbReference type="NCBI Taxonomy" id="4170"/>
    <lineage>
        <taxon>Eukaryota</taxon>
        <taxon>Viridiplantae</taxon>
        <taxon>Streptophyta</taxon>
        <taxon>Embryophyta</taxon>
        <taxon>Tracheophyta</taxon>
        <taxon>Spermatophyta</taxon>
        <taxon>Magnoliopsida</taxon>
        <taxon>eudicotyledons</taxon>
        <taxon>Gunneridae</taxon>
        <taxon>Pentapetalae</taxon>
        <taxon>asterids</taxon>
        <taxon>lamiids</taxon>
        <taxon>Lamiales</taxon>
        <taxon>Orobanchaceae</taxon>
        <taxon>Buchnereae</taxon>
        <taxon>Striga</taxon>
    </lineage>
</organism>
<evidence type="ECO:0000259" key="7">
    <source>
        <dbReference type="PROSITE" id="PS50863"/>
    </source>
</evidence>
<dbReference type="Gene3D" id="2.40.330.10">
    <property type="entry name" value="DNA-binding pseudobarrel domain"/>
    <property type="match status" value="1"/>
</dbReference>
<dbReference type="InterPro" id="IPR015300">
    <property type="entry name" value="DNA-bd_pseudobarrel_sf"/>
</dbReference>
<gene>
    <name evidence="8" type="ORF">STAS_13532</name>
</gene>
<dbReference type="Proteomes" id="UP000325081">
    <property type="component" value="Unassembled WGS sequence"/>
</dbReference>
<keyword evidence="5" id="KW-0539">Nucleus</keyword>
<reference evidence="9" key="1">
    <citation type="journal article" date="2019" name="Curr. Biol.">
        <title>Genome Sequence of Striga asiatica Provides Insight into the Evolution of Plant Parasitism.</title>
        <authorList>
            <person name="Yoshida S."/>
            <person name="Kim S."/>
            <person name="Wafula E.K."/>
            <person name="Tanskanen J."/>
            <person name="Kim Y.M."/>
            <person name="Honaas L."/>
            <person name="Yang Z."/>
            <person name="Spallek T."/>
            <person name="Conn C.E."/>
            <person name="Ichihashi Y."/>
            <person name="Cheong K."/>
            <person name="Cui S."/>
            <person name="Der J.P."/>
            <person name="Gundlach H."/>
            <person name="Jiao Y."/>
            <person name="Hori C."/>
            <person name="Ishida J.K."/>
            <person name="Kasahara H."/>
            <person name="Kiba T."/>
            <person name="Kim M.S."/>
            <person name="Koo N."/>
            <person name="Laohavisit A."/>
            <person name="Lee Y.H."/>
            <person name="Lumba S."/>
            <person name="McCourt P."/>
            <person name="Mortimer J.C."/>
            <person name="Mutuku J.M."/>
            <person name="Nomura T."/>
            <person name="Sasaki-Sekimoto Y."/>
            <person name="Seto Y."/>
            <person name="Wang Y."/>
            <person name="Wakatake T."/>
            <person name="Sakakibara H."/>
            <person name="Demura T."/>
            <person name="Yamaguchi S."/>
            <person name="Yoneyama K."/>
            <person name="Manabe R.I."/>
            <person name="Nelson D.C."/>
            <person name="Schulman A.H."/>
            <person name="Timko M.P."/>
            <person name="dePamphilis C.W."/>
            <person name="Choi D."/>
            <person name="Shirasu K."/>
        </authorList>
    </citation>
    <scope>NUCLEOTIDE SEQUENCE [LARGE SCALE GENOMIC DNA]</scope>
    <source>
        <strain evidence="9">cv. UVA1</strain>
    </source>
</reference>
<feature type="non-terminal residue" evidence="8">
    <location>
        <position position="448"/>
    </location>
</feature>
<evidence type="ECO:0000256" key="1">
    <source>
        <dbReference type="ARBA" id="ARBA00004123"/>
    </source>
</evidence>
<keyword evidence="9" id="KW-1185">Reference proteome</keyword>
<evidence type="ECO:0000256" key="2">
    <source>
        <dbReference type="ARBA" id="ARBA00023015"/>
    </source>
</evidence>
<evidence type="ECO:0000313" key="8">
    <source>
        <dbReference type="EMBL" id="GER37139.1"/>
    </source>
</evidence>
<proteinExistence type="predicted"/>
<keyword evidence="3" id="KW-0238">DNA-binding</keyword>
<evidence type="ECO:0000256" key="6">
    <source>
        <dbReference type="SAM" id="MobiDB-lite"/>
    </source>
</evidence>
<name>A0A5A7PW91_STRAF</name>
<dbReference type="InterPro" id="IPR003340">
    <property type="entry name" value="B3_DNA-bd"/>
</dbReference>